<evidence type="ECO:0008006" key="4">
    <source>
        <dbReference type="Google" id="ProtNLM"/>
    </source>
</evidence>
<evidence type="ECO:0000313" key="3">
    <source>
        <dbReference type="Proteomes" id="UP000553343"/>
    </source>
</evidence>
<comment type="caution">
    <text evidence="2">The sequence shown here is derived from an EMBL/GenBank/DDBJ whole genome shotgun (WGS) entry which is preliminary data.</text>
</comment>
<accession>A0A850TB00</accession>
<feature type="chain" id="PRO_5032842880" description="Transglycosylase SLT domain-containing protein" evidence="1">
    <location>
        <begin position="21"/>
        <end position="115"/>
    </location>
</feature>
<evidence type="ECO:0000256" key="1">
    <source>
        <dbReference type="SAM" id="SignalP"/>
    </source>
</evidence>
<dbReference type="EMBL" id="JACADJ010000087">
    <property type="protein sequence ID" value="NWH06585.1"/>
    <property type="molecule type" value="Genomic_DNA"/>
</dbReference>
<reference evidence="2 3" key="1">
    <citation type="submission" date="2020-06" db="EMBL/GenBank/DDBJ databases">
        <title>High-quality draft genome of sulfate reducer Desulfobacter latus type strain AcrS2 isolated from marine sediment.</title>
        <authorList>
            <person name="Hoppe M."/>
            <person name="Larsen C.K."/>
            <person name="Marshall I.P.G."/>
            <person name="Schramm A."/>
            <person name="Marietou A.G."/>
        </authorList>
    </citation>
    <scope>NUCLEOTIDE SEQUENCE [LARGE SCALE GENOMIC DNA]</scope>
    <source>
        <strain evidence="2 3">AcRS2</strain>
    </source>
</reference>
<protein>
    <recommendedName>
        <fullName evidence="4">Transglycosylase SLT domain-containing protein</fullName>
    </recommendedName>
</protein>
<keyword evidence="1" id="KW-0732">Signal</keyword>
<sequence>MKTKVLMHIFLWLCIVTSMPQTTEGFRKEIPDMDYNRAWKNYASLKTDLLPAKEYPFEACFKKAAKTYDVPLSLLMAFARGANRILIQMQNPRQTATASCRFNGRERQRILVSHS</sequence>
<organism evidence="2 3">
    <name type="scientific">Desulfobacter latus</name>
    <dbReference type="NCBI Taxonomy" id="2292"/>
    <lineage>
        <taxon>Bacteria</taxon>
        <taxon>Pseudomonadati</taxon>
        <taxon>Thermodesulfobacteriota</taxon>
        <taxon>Desulfobacteria</taxon>
        <taxon>Desulfobacterales</taxon>
        <taxon>Desulfobacteraceae</taxon>
        <taxon>Desulfobacter</taxon>
    </lineage>
</organism>
<dbReference type="RefSeq" id="WP_218576773.1">
    <property type="nucleotide sequence ID" value="NZ_JACADJ010000087.1"/>
</dbReference>
<proteinExistence type="predicted"/>
<keyword evidence="3" id="KW-1185">Reference proteome</keyword>
<dbReference type="AlphaFoldDB" id="A0A850TB00"/>
<name>A0A850TB00_9BACT</name>
<evidence type="ECO:0000313" key="2">
    <source>
        <dbReference type="EMBL" id="NWH06585.1"/>
    </source>
</evidence>
<feature type="signal peptide" evidence="1">
    <location>
        <begin position="1"/>
        <end position="20"/>
    </location>
</feature>
<gene>
    <name evidence="2" type="ORF">HXW94_16600</name>
</gene>
<dbReference type="Proteomes" id="UP000553343">
    <property type="component" value="Unassembled WGS sequence"/>
</dbReference>